<keyword evidence="6 14" id="KW-0349">Heme</keyword>
<reference evidence="18" key="1">
    <citation type="submission" date="2025-08" db="UniProtKB">
        <authorList>
            <consortium name="RefSeq"/>
        </authorList>
    </citation>
    <scope>IDENTIFICATION</scope>
</reference>
<proteinExistence type="inferred from homology"/>
<dbReference type="SUPFAM" id="SSF48264">
    <property type="entry name" value="Cytochrome P450"/>
    <property type="match status" value="1"/>
</dbReference>
<evidence type="ECO:0000256" key="13">
    <source>
        <dbReference type="ARBA" id="ARBA00023136"/>
    </source>
</evidence>
<keyword evidence="10 15" id="KW-0560">Oxidoreductase</keyword>
<evidence type="ECO:0000313" key="17">
    <source>
        <dbReference type="Proteomes" id="UP000695007"/>
    </source>
</evidence>
<evidence type="ECO:0000256" key="12">
    <source>
        <dbReference type="ARBA" id="ARBA00023033"/>
    </source>
</evidence>
<comment type="similarity">
    <text evidence="5 15">Belongs to the cytochrome P450 family.</text>
</comment>
<dbReference type="PROSITE" id="PS00086">
    <property type="entry name" value="CYTOCHROME_P450"/>
    <property type="match status" value="1"/>
</dbReference>
<keyword evidence="7 14" id="KW-0479">Metal-binding</keyword>
<dbReference type="GO" id="GO:0016705">
    <property type="term" value="F:oxidoreductase activity, acting on paired donors, with incorporation or reduction of molecular oxygen"/>
    <property type="evidence" value="ECO:0007669"/>
    <property type="project" value="InterPro"/>
</dbReference>
<keyword evidence="16" id="KW-0812">Transmembrane</keyword>
<dbReference type="PANTHER" id="PTHR24291:SF189">
    <property type="entry name" value="CYTOCHROME P450 4C3-RELATED"/>
    <property type="match status" value="1"/>
</dbReference>
<evidence type="ECO:0000256" key="11">
    <source>
        <dbReference type="ARBA" id="ARBA00023004"/>
    </source>
</evidence>
<dbReference type="CDD" id="cd20628">
    <property type="entry name" value="CYP4"/>
    <property type="match status" value="1"/>
</dbReference>
<accession>A0AAJ6YM71</accession>
<dbReference type="GO" id="GO:0004497">
    <property type="term" value="F:monooxygenase activity"/>
    <property type="evidence" value="ECO:0007669"/>
    <property type="project" value="UniProtKB-KW"/>
</dbReference>
<comment type="function">
    <text evidence="2">May be involved in the metabolism of insect hormones and in the breakdown of synthetic insecticides.</text>
</comment>
<evidence type="ECO:0000256" key="3">
    <source>
        <dbReference type="ARBA" id="ARBA00004174"/>
    </source>
</evidence>
<dbReference type="InterPro" id="IPR017972">
    <property type="entry name" value="Cyt_P450_CS"/>
</dbReference>
<dbReference type="GO" id="GO:0020037">
    <property type="term" value="F:heme binding"/>
    <property type="evidence" value="ECO:0007669"/>
    <property type="project" value="InterPro"/>
</dbReference>
<organism evidence="17 18">
    <name type="scientific">Ceratosolen solmsi marchali</name>
    <dbReference type="NCBI Taxonomy" id="326594"/>
    <lineage>
        <taxon>Eukaryota</taxon>
        <taxon>Metazoa</taxon>
        <taxon>Ecdysozoa</taxon>
        <taxon>Arthropoda</taxon>
        <taxon>Hexapoda</taxon>
        <taxon>Insecta</taxon>
        <taxon>Pterygota</taxon>
        <taxon>Neoptera</taxon>
        <taxon>Endopterygota</taxon>
        <taxon>Hymenoptera</taxon>
        <taxon>Apocrita</taxon>
        <taxon>Proctotrupomorpha</taxon>
        <taxon>Chalcidoidea</taxon>
        <taxon>Agaonidae</taxon>
        <taxon>Agaoninae</taxon>
        <taxon>Ceratosolen</taxon>
    </lineage>
</organism>
<dbReference type="KEGG" id="csol:105364404"/>
<evidence type="ECO:0000256" key="4">
    <source>
        <dbReference type="ARBA" id="ARBA00004406"/>
    </source>
</evidence>
<evidence type="ECO:0000256" key="6">
    <source>
        <dbReference type="ARBA" id="ARBA00022617"/>
    </source>
</evidence>
<name>A0AAJ6YM71_9HYME</name>
<evidence type="ECO:0000256" key="16">
    <source>
        <dbReference type="SAM" id="Phobius"/>
    </source>
</evidence>
<evidence type="ECO:0000256" key="7">
    <source>
        <dbReference type="ARBA" id="ARBA00022723"/>
    </source>
</evidence>
<evidence type="ECO:0000256" key="14">
    <source>
        <dbReference type="PIRSR" id="PIRSR602401-1"/>
    </source>
</evidence>
<dbReference type="RefSeq" id="XP_011500619.1">
    <property type="nucleotide sequence ID" value="XM_011502317.1"/>
</dbReference>
<dbReference type="InterPro" id="IPR050196">
    <property type="entry name" value="Cytochrome_P450_Monoox"/>
</dbReference>
<dbReference type="AlphaFoldDB" id="A0AAJ6YM71"/>
<evidence type="ECO:0000256" key="2">
    <source>
        <dbReference type="ARBA" id="ARBA00003690"/>
    </source>
</evidence>
<keyword evidence="9" id="KW-0492">Microsome</keyword>
<dbReference type="PANTHER" id="PTHR24291">
    <property type="entry name" value="CYTOCHROME P450 FAMILY 4"/>
    <property type="match status" value="1"/>
</dbReference>
<gene>
    <name evidence="18" type="primary">LOC105364404</name>
</gene>
<dbReference type="InterPro" id="IPR002401">
    <property type="entry name" value="Cyt_P450_E_grp-I"/>
</dbReference>
<dbReference type="InterPro" id="IPR001128">
    <property type="entry name" value="Cyt_P450"/>
</dbReference>
<keyword evidence="11 14" id="KW-0408">Iron</keyword>
<dbReference type="Gene3D" id="1.10.630.10">
    <property type="entry name" value="Cytochrome P450"/>
    <property type="match status" value="1"/>
</dbReference>
<dbReference type="GO" id="GO:0005789">
    <property type="term" value="C:endoplasmic reticulum membrane"/>
    <property type="evidence" value="ECO:0007669"/>
    <property type="project" value="UniProtKB-SubCell"/>
</dbReference>
<dbReference type="Proteomes" id="UP000695007">
    <property type="component" value="Unplaced"/>
</dbReference>
<keyword evidence="13 16" id="KW-0472">Membrane</keyword>
<dbReference type="InterPro" id="IPR036396">
    <property type="entry name" value="Cyt_P450_sf"/>
</dbReference>
<keyword evidence="8" id="KW-0256">Endoplasmic reticulum</keyword>
<keyword evidence="16" id="KW-1133">Transmembrane helix</keyword>
<feature type="binding site" description="axial binding residue" evidence="14">
    <location>
        <position position="517"/>
    </location>
    <ligand>
        <name>heme</name>
        <dbReference type="ChEBI" id="CHEBI:30413"/>
    </ligand>
    <ligandPart>
        <name>Fe</name>
        <dbReference type="ChEBI" id="CHEBI:18248"/>
    </ligandPart>
</feature>
<evidence type="ECO:0000256" key="1">
    <source>
        <dbReference type="ARBA" id="ARBA00001971"/>
    </source>
</evidence>
<feature type="transmembrane region" description="Helical" evidence="16">
    <location>
        <begin position="66"/>
        <end position="88"/>
    </location>
</feature>
<evidence type="ECO:0000256" key="5">
    <source>
        <dbReference type="ARBA" id="ARBA00010617"/>
    </source>
</evidence>
<dbReference type="Pfam" id="PF00067">
    <property type="entry name" value="p450"/>
    <property type="match status" value="1"/>
</dbReference>
<sequence length="576" mass="67010">MIRLDCCNVVEVECLVRRRKQSFSSKVSVEVKGSPVITKYRSFSSKFPQAHLTICELIKSLIIKTIIMWIIFYFGLLLLNIIICQWILKHLKLRKALKGIPAPKFLPIIGFSQEFLKCPSEDRFKWFNDLCYQFNNGMLLIWKGLEPGVIIRKPRQMEVVLSNRKLLTKSNGYKNFEPWLGKGLITSTGETWQKHRRIITPTFHFNALENYANVMHKNLEVLTNIIETRLQKNPNAPINIYRLITNYALDVISEASTGVNVHSQLGSDNIYAQKIKKYSELNIERFMRPWLTSDIIFSMTKLGQEARNAVKTMHNYTRKKLAERQNEICASNDADTNYDENGKRYPKRFLDILMDHYEEVNHTLSFKEVLDELETFMFAGHDTTAAAISWSLFALGNAPEIQKKIRDELNEVLDNPCEQVTSKHLAQLEYFNRVVKEILRLYPSVPEISRELDEETIFDNCIIPKGTWISIQIYQLHHDPEVWEDPETFNPDRFLPENNAQRHPYAYVPFSAGPRNCIGQKFAILEIKHTLLGILQKWNISSVLKPHEMKLKSEIILKPFDGNIDVHFTPLEYIIS</sequence>
<dbReference type="FunFam" id="1.10.630.10:FF:000182">
    <property type="entry name" value="Cytochrome P450 3A4"/>
    <property type="match status" value="1"/>
</dbReference>
<dbReference type="PRINTS" id="PR00385">
    <property type="entry name" value="P450"/>
</dbReference>
<evidence type="ECO:0000256" key="8">
    <source>
        <dbReference type="ARBA" id="ARBA00022824"/>
    </source>
</evidence>
<keyword evidence="12 15" id="KW-0503">Monooxygenase</keyword>
<dbReference type="GO" id="GO:0005506">
    <property type="term" value="F:iron ion binding"/>
    <property type="evidence" value="ECO:0007669"/>
    <property type="project" value="InterPro"/>
</dbReference>
<dbReference type="PRINTS" id="PR00463">
    <property type="entry name" value="EP450I"/>
</dbReference>
<dbReference type="GeneID" id="105364404"/>
<evidence type="ECO:0000313" key="18">
    <source>
        <dbReference type="RefSeq" id="XP_011500619.1"/>
    </source>
</evidence>
<keyword evidence="17" id="KW-1185">Reference proteome</keyword>
<protein>
    <submittedName>
        <fullName evidence="18">Cytochrome P450 4C1-like</fullName>
    </submittedName>
</protein>
<comment type="cofactor">
    <cofactor evidence="1 14">
        <name>heme</name>
        <dbReference type="ChEBI" id="CHEBI:30413"/>
    </cofactor>
</comment>
<evidence type="ECO:0000256" key="9">
    <source>
        <dbReference type="ARBA" id="ARBA00022848"/>
    </source>
</evidence>
<evidence type="ECO:0000256" key="15">
    <source>
        <dbReference type="RuleBase" id="RU000461"/>
    </source>
</evidence>
<evidence type="ECO:0000256" key="10">
    <source>
        <dbReference type="ARBA" id="ARBA00023002"/>
    </source>
</evidence>
<comment type="subcellular location">
    <subcellularLocation>
        <location evidence="4">Endoplasmic reticulum membrane</location>
        <topology evidence="4">Peripheral membrane protein</topology>
    </subcellularLocation>
    <subcellularLocation>
        <location evidence="3">Microsome membrane</location>
        <topology evidence="3">Peripheral membrane protein</topology>
    </subcellularLocation>
</comment>